<feature type="domain" description="RRM" evidence="15">
    <location>
        <begin position="355"/>
        <end position="429"/>
    </location>
</feature>
<dbReference type="GO" id="GO:1903312">
    <property type="term" value="P:negative regulation of mRNA metabolic process"/>
    <property type="evidence" value="ECO:0007669"/>
    <property type="project" value="UniProtKB-ARBA"/>
</dbReference>
<keyword evidence="8" id="KW-0832">Ubl conjugation</keyword>
<keyword evidence="9 14" id="KW-0694">RNA-binding</keyword>
<dbReference type="GO" id="GO:0003723">
    <property type="term" value="F:RNA binding"/>
    <property type="evidence" value="ECO:0007669"/>
    <property type="project" value="UniProtKB-UniRule"/>
</dbReference>
<dbReference type="Gene3D" id="3.30.70.330">
    <property type="match status" value="4"/>
</dbReference>
<dbReference type="CDD" id="cd12693">
    <property type="entry name" value="RRM2_PTBP1_like"/>
    <property type="match status" value="1"/>
</dbReference>
<dbReference type="GO" id="GO:0005634">
    <property type="term" value="C:nucleus"/>
    <property type="evidence" value="ECO:0007669"/>
    <property type="project" value="UniProtKB-SubCell"/>
</dbReference>
<keyword evidence="11" id="KW-0010">Activator</keyword>
<dbReference type="GeneTree" id="ENSGT01050000244924"/>
<feature type="domain" description="RRM" evidence="15">
    <location>
        <begin position="472"/>
        <end position="547"/>
    </location>
</feature>
<dbReference type="PANTHER" id="PTHR15592">
    <property type="entry name" value="MATRIN 3/NUCLEAR PROTEIN 220-RELATED"/>
    <property type="match status" value="1"/>
</dbReference>
<evidence type="ECO:0000259" key="15">
    <source>
        <dbReference type="PROSITE" id="PS50102"/>
    </source>
</evidence>
<evidence type="ECO:0000256" key="9">
    <source>
        <dbReference type="ARBA" id="ARBA00022884"/>
    </source>
</evidence>
<dbReference type="GO" id="GO:0010629">
    <property type="term" value="P:negative regulation of gene expression"/>
    <property type="evidence" value="ECO:0007669"/>
    <property type="project" value="UniProtKB-ARBA"/>
</dbReference>
<dbReference type="Pfam" id="PF13893">
    <property type="entry name" value="RRM_5"/>
    <property type="match status" value="1"/>
</dbReference>
<feature type="domain" description="RRM" evidence="15">
    <location>
        <begin position="60"/>
        <end position="144"/>
    </location>
</feature>
<dbReference type="Ensembl" id="ENSSTUT00000041703.1">
    <property type="protein sequence ID" value="ENSSTUP00000039893.1"/>
    <property type="gene ID" value="ENSSTUG00000015758.1"/>
</dbReference>
<evidence type="ECO:0000256" key="7">
    <source>
        <dbReference type="ARBA" id="ARBA00022737"/>
    </source>
</evidence>
<comment type="subcellular location">
    <subcellularLocation>
        <location evidence="1">Nucleus</location>
    </subcellularLocation>
</comment>
<feature type="domain" description="RRM" evidence="15">
    <location>
        <begin position="176"/>
        <end position="252"/>
    </location>
</feature>
<reference evidence="16" key="2">
    <citation type="submission" date="2025-09" db="UniProtKB">
        <authorList>
            <consortium name="Ensembl"/>
        </authorList>
    </citation>
    <scope>IDENTIFICATION</scope>
</reference>
<keyword evidence="12" id="KW-0508">mRNA splicing</keyword>
<dbReference type="PROSITE" id="PS50102">
    <property type="entry name" value="RRM"/>
    <property type="match status" value="4"/>
</dbReference>
<dbReference type="InterPro" id="IPR035000">
    <property type="entry name" value="PTBP1_RRM1"/>
</dbReference>
<evidence type="ECO:0000313" key="16">
    <source>
        <dbReference type="Ensembl" id="ENSSTUP00000039893.1"/>
    </source>
</evidence>
<evidence type="ECO:0000256" key="8">
    <source>
        <dbReference type="ARBA" id="ARBA00022843"/>
    </source>
</evidence>
<evidence type="ECO:0000256" key="5">
    <source>
        <dbReference type="ARBA" id="ARBA00022553"/>
    </source>
</evidence>
<dbReference type="Pfam" id="PF11835">
    <property type="entry name" value="RRM_8"/>
    <property type="match status" value="1"/>
</dbReference>
<dbReference type="CDD" id="cd12695">
    <property type="entry name" value="RRM3_PTBP1"/>
    <property type="match status" value="1"/>
</dbReference>
<dbReference type="Pfam" id="PF22976">
    <property type="entry name" value="RRM_10"/>
    <property type="match status" value="1"/>
</dbReference>
<dbReference type="GO" id="GO:0008380">
    <property type="term" value="P:RNA splicing"/>
    <property type="evidence" value="ECO:0007669"/>
    <property type="project" value="UniProtKB-KW"/>
</dbReference>
<dbReference type="FunFam" id="3.30.70.330:FF:000032">
    <property type="entry name" value="Polypyrimidine tract-binding protein 2 isoform 1"/>
    <property type="match status" value="1"/>
</dbReference>
<dbReference type="CDD" id="cd12777">
    <property type="entry name" value="RRM1_PTBP1"/>
    <property type="match status" value="1"/>
</dbReference>
<accession>A0A673YYH6</accession>
<evidence type="ECO:0000256" key="2">
    <source>
        <dbReference type="ARBA" id="ARBA00019540"/>
    </source>
</evidence>
<keyword evidence="3" id="KW-0678">Repressor</keyword>
<keyword evidence="4" id="KW-1017">Isopeptide bond</keyword>
<evidence type="ECO:0000256" key="14">
    <source>
        <dbReference type="PROSITE-ProRule" id="PRU00176"/>
    </source>
</evidence>
<keyword evidence="6" id="KW-0507">mRNA processing</keyword>
<keyword evidence="17" id="KW-1185">Reference proteome</keyword>
<sequence length="549" mass="59870">MGRTYAKICDLSISVFHYFGSDELFSCVANGPYIMTSAAANGNDSKKFKGDIRGPGIPSRVIHVRKLPNDINEAEVISLGLPFGKVTNLLMLKGKNQAFIEMNTEDAAQTMVSYYSSVTPVIRNHPIFMQYSNHKELKTDNSPNQVRAQAALQAVNAVQAGGVDASGGMGGHSPVLRVIVENLFYPVTLDVLHQIFSKLGTVLKIITFTKNNQFQALLQYSDGLTAQHAKLSLDGQNIYNACCTLRINFSKLTSLNVKYNNDKSRDYTRPDLPTGDSQPSIDHQAMAAAFGAPGIISANPYAGAHAFPPAFAIQQATGLTMHGVPGGLAQLTMPVAAAAAAAGRMGFHQLSGGHCVMLVSNLNPERVTPQCLFILFGVYGDVMRVKILFNKKENALIQMSDGTQAQLAMSHLNGQRLHGKALRVTLSKHTNVQLPREGHEDQGLTKDYSNSPLHRFKKPGSKNYSNIFPPSATLHLSNIPPSVVEDDLKMLFASSGAMVKAFKFFQKDRKMALVQMSSVEEAIESLIEFHNHDLGENHHLRVSFSKSTI</sequence>
<dbReference type="InterPro" id="IPR000504">
    <property type="entry name" value="RRM_dom"/>
</dbReference>
<dbReference type="InterPro" id="IPR021790">
    <property type="entry name" value="PTBP1-like_RRM2"/>
</dbReference>
<name>A0A673YYH6_SALTR</name>
<evidence type="ECO:0000256" key="12">
    <source>
        <dbReference type="ARBA" id="ARBA00023187"/>
    </source>
</evidence>
<evidence type="ECO:0000256" key="10">
    <source>
        <dbReference type="ARBA" id="ARBA00022990"/>
    </source>
</evidence>
<dbReference type="InterPro" id="IPR055204">
    <property type="entry name" value="HNRNPL_RRM"/>
</dbReference>
<evidence type="ECO:0000256" key="11">
    <source>
        <dbReference type="ARBA" id="ARBA00023159"/>
    </source>
</evidence>
<dbReference type="InterPro" id="IPR006536">
    <property type="entry name" value="HnRNP-L/PTB"/>
</dbReference>
<dbReference type="InterPro" id="IPR012677">
    <property type="entry name" value="Nucleotide-bd_a/b_plait_sf"/>
</dbReference>
<dbReference type="FunFam" id="3.30.70.330:FF:000018">
    <property type="entry name" value="Polypyrimidine tract-binding protein 2 isoform 1"/>
    <property type="match status" value="1"/>
</dbReference>
<dbReference type="FunFam" id="3.30.70.330:FF:000036">
    <property type="entry name" value="polypyrimidine tract-binding protein 1 isoform X2"/>
    <property type="match status" value="1"/>
</dbReference>
<evidence type="ECO:0000256" key="6">
    <source>
        <dbReference type="ARBA" id="ARBA00022664"/>
    </source>
</evidence>
<evidence type="ECO:0000256" key="1">
    <source>
        <dbReference type="ARBA" id="ARBA00004123"/>
    </source>
</evidence>
<protein>
    <recommendedName>
        <fullName evidence="2">Polypyrimidine tract-binding protein 1</fullName>
    </recommendedName>
</protein>
<dbReference type="InterPro" id="IPR035979">
    <property type="entry name" value="RBD_domain_sf"/>
</dbReference>
<dbReference type="SUPFAM" id="SSF54928">
    <property type="entry name" value="RNA-binding domain, RBD"/>
    <property type="match status" value="4"/>
</dbReference>
<keyword evidence="5" id="KW-0597">Phosphoprotein</keyword>
<dbReference type="NCBIfam" id="TIGR01649">
    <property type="entry name" value="hnRNP-L_PTB"/>
    <property type="match status" value="1"/>
</dbReference>
<evidence type="ECO:0000256" key="4">
    <source>
        <dbReference type="ARBA" id="ARBA00022499"/>
    </source>
</evidence>
<keyword evidence="13" id="KW-0539">Nucleus</keyword>
<dbReference type="FunFam" id="3.30.70.330:FF:000162">
    <property type="entry name" value="polypyrimidine tract-binding protein 1 isoform X2"/>
    <property type="match status" value="1"/>
</dbReference>
<evidence type="ECO:0000256" key="3">
    <source>
        <dbReference type="ARBA" id="ARBA00022491"/>
    </source>
</evidence>
<dbReference type="SMART" id="SM00360">
    <property type="entry name" value="RRM"/>
    <property type="match status" value="4"/>
</dbReference>
<evidence type="ECO:0000256" key="13">
    <source>
        <dbReference type="ARBA" id="ARBA00023242"/>
    </source>
</evidence>
<gene>
    <name evidence="16" type="primary">PTBP1</name>
    <name evidence="16" type="synonym">ptbp1b</name>
</gene>
<dbReference type="GO" id="GO:0006397">
    <property type="term" value="P:mRNA processing"/>
    <property type="evidence" value="ECO:0007669"/>
    <property type="project" value="UniProtKB-KW"/>
</dbReference>
<dbReference type="AlphaFoldDB" id="A0A673YYH6"/>
<dbReference type="InterPro" id="IPR035001">
    <property type="entry name" value="PTBP1_RRM3"/>
</dbReference>
<dbReference type="Proteomes" id="UP000472277">
    <property type="component" value="Chromosome 22"/>
</dbReference>
<keyword evidence="10" id="KW-0007">Acetylation</keyword>
<reference evidence="16" key="1">
    <citation type="submission" date="2025-08" db="UniProtKB">
        <authorList>
            <consortium name="Ensembl"/>
        </authorList>
    </citation>
    <scope>IDENTIFICATION</scope>
</reference>
<evidence type="ECO:0000313" key="17">
    <source>
        <dbReference type="Proteomes" id="UP000472277"/>
    </source>
</evidence>
<keyword evidence="7" id="KW-0677">Repeat</keyword>
<organism evidence="16 17">
    <name type="scientific">Salmo trutta</name>
    <name type="common">Brown trout</name>
    <dbReference type="NCBI Taxonomy" id="8032"/>
    <lineage>
        <taxon>Eukaryota</taxon>
        <taxon>Metazoa</taxon>
        <taxon>Chordata</taxon>
        <taxon>Craniata</taxon>
        <taxon>Vertebrata</taxon>
        <taxon>Euteleostomi</taxon>
        <taxon>Actinopterygii</taxon>
        <taxon>Neopterygii</taxon>
        <taxon>Teleostei</taxon>
        <taxon>Protacanthopterygii</taxon>
        <taxon>Salmoniformes</taxon>
        <taxon>Salmonidae</taxon>
        <taxon>Salmoninae</taxon>
        <taxon>Salmo</taxon>
    </lineage>
</organism>
<proteinExistence type="predicted"/>